<gene>
    <name evidence="2" type="ORF">R1sor_016522</name>
</gene>
<feature type="region of interest" description="Disordered" evidence="1">
    <location>
        <begin position="84"/>
        <end position="153"/>
    </location>
</feature>
<dbReference type="Proteomes" id="UP001633002">
    <property type="component" value="Unassembled WGS sequence"/>
</dbReference>
<dbReference type="EMBL" id="JBJQOH010000004">
    <property type="protein sequence ID" value="KAL3690213.1"/>
    <property type="molecule type" value="Genomic_DNA"/>
</dbReference>
<proteinExistence type="predicted"/>
<reference evidence="2 3" key="1">
    <citation type="submission" date="2024-09" db="EMBL/GenBank/DDBJ databases">
        <title>Chromosome-scale assembly of Riccia sorocarpa.</title>
        <authorList>
            <person name="Paukszto L."/>
        </authorList>
    </citation>
    <scope>NUCLEOTIDE SEQUENCE [LARGE SCALE GENOMIC DNA]</scope>
    <source>
        <strain evidence="2">LP-2024</strain>
        <tissue evidence="2">Aerial parts of the thallus</tissue>
    </source>
</reference>
<feature type="compositionally biased region" description="Basic and acidic residues" evidence="1">
    <location>
        <begin position="129"/>
        <end position="141"/>
    </location>
</feature>
<evidence type="ECO:0000313" key="3">
    <source>
        <dbReference type="Proteomes" id="UP001633002"/>
    </source>
</evidence>
<evidence type="ECO:0000313" key="2">
    <source>
        <dbReference type="EMBL" id="KAL3690213.1"/>
    </source>
</evidence>
<name>A0ABD3HF72_9MARC</name>
<feature type="compositionally biased region" description="Basic and acidic residues" evidence="1">
    <location>
        <begin position="100"/>
        <end position="116"/>
    </location>
</feature>
<sequence length="406" mass="44908">MVYVFQISLYLEVGNLTLSRPKKVQDFIDEGAVADWDKESLEEEEEEEKQCTIASSQAFMQAQETALRASLPLLDALNPRLEVASSPAVRKASASADGDQDPKEQTPQEDKQEDTKSLVSLEVHGSYLNHERRTPHAERKRMSVLSPTPPSKPLAAYVSRRRLTNEIGEVGGRKLQLDSSSPCSSLNSQIPDLVSSWTKIMADEEIFYGDSPECDNQVHVEPHERVDAEEQAGVLTQSDESCSMHATTSTVKQETRQKLGSNLSTKSTNGPNSKSTEVDVPQTSVRETSEMEEAHRGVLPAVLKPRLQKIRSRIPQELMIYPGSPIRSMKTKHTETSAVADAAKSLISEGKDTANSPRATENPSFCTQVCKKNTLGEKTSLSSTARALSFGLRPFSYPYSRECHRK</sequence>
<protein>
    <submittedName>
        <fullName evidence="2">Uncharacterized protein</fullName>
    </submittedName>
</protein>
<feature type="region of interest" description="Disordered" evidence="1">
    <location>
        <begin position="235"/>
        <end position="293"/>
    </location>
</feature>
<comment type="caution">
    <text evidence="2">The sequence shown here is derived from an EMBL/GenBank/DDBJ whole genome shotgun (WGS) entry which is preliminary data.</text>
</comment>
<organism evidence="2 3">
    <name type="scientific">Riccia sorocarpa</name>
    <dbReference type="NCBI Taxonomy" id="122646"/>
    <lineage>
        <taxon>Eukaryota</taxon>
        <taxon>Viridiplantae</taxon>
        <taxon>Streptophyta</taxon>
        <taxon>Embryophyta</taxon>
        <taxon>Marchantiophyta</taxon>
        <taxon>Marchantiopsida</taxon>
        <taxon>Marchantiidae</taxon>
        <taxon>Marchantiales</taxon>
        <taxon>Ricciaceae</taxon>
        <taxon>Riccia</taxon>
    </lineage>
</organism>
<dbReference type="AlphaFoldDB" id="A0ABD3HF72"/>
<feature type="compositionally biased region" description="Polar residues" evidence="1">
    <location>
        <begin position="235"/>
        <end position="286"/>
    </location>
</feature>
<accession>A0ABD3HF72</accession>
<evidence type="ECO:0000256" key="1">
    <source>
        <dbReference type="SAM" id="MobiDB-lite"/>
    </source>
</evidence>
<keyword evidence="3" id="KW-1185">Reference proteome</keyword>